<name>A0A8X6IPD9_TRICU</name>
<sequence>MYTNLPISEYQSFSQIQRHLALKAILHGGLQITNTIHNQLKEVTELYKTCIIQRLVSHVDIPENENADRQMQSAWCLNTTLFPEFSILDINTLAKYKLRKINVHLPINVPHHRAITKTIVRLSTGYHRSMKINRDRTKRSKLIFSFRADKVHIFSCPTILATLYDIDLPFGTDLNFNEDNIEELTRVVSRTHVKFKYIRNTP</sequence>
<comment type="caution">
    <text evidence="1">The sequence shown here is derived from an EMBL/GenBank/DDBJ whole genome shotgun (WGS) entry which is preliminary data.</text>
</comment>
<gene>
    <name evidence="1" type="ORF">TNCT_35451</name>
</gene>
<dbReference type="EMBL" id="BMAO01026324">
    <property type="protein sequence ID" value="GFR08580.1"/>
    <property type="molecule type" value="Genomic_DNA"/>
</dbReference>
<proteinExistence type="predicted"/>
<accession>A0A8X6IPD9</accession>
<dbReference type="Proteomes" id="UP000887116">
    <property type="component" value="Unassembled WGS sequence"/>
</dbReference>
<evidence type="ECO:0000313" key="1">
    <source>
        <dbReference type="EMBL" id="GFR08580.1"/>
    </source>
</evidence>
<reference evidence="1" key="1">
    <citation type="submission" date="2020-07" db="EMBL/GenBank/DDBJ databases">
        <title>Multicomponent nature underlies the extraordinary mechanical properties of spider dragline silk.</title>
        <authorList>
            <person name="Kono N."/>
            <person name="Nakamura H."/>
            <person name="Mori M."/>
            <person name="Yoshida Y."/>
            <person name="Ohtoshi R."/>
            <person name="Malay A.D."/>
            <person name="Moran D.A.P."/>
            <person name="Tomita M."/>
            <person name="Numata K."/>
            <person name="Arakawa K."/>
        </authorList>
    </citation>
    <scope>NUCLEOTIDE SEQUENCE</scope>
</reference>
<organism evidence="1 2">
    <name type="scientific">Trichonephila clavata</name>
    <name type="common">Joro spider</name>
    <name type="synonym">Nephila clavata</name>
    <dbReference type="NCBI Taxonomy" id="2740835"/>
    <lineage>
        <taxon>Eukaryota</taxon>
        <taxon>Metazoa</taxon>
        <taxon>Ecdysozoa</taxon>
        <taxon>Arthropoda</taxon>
        <taxon>Chelicerata</taxon>
        <taxon>Arachnida</taxon>
        <taxon>Araneae</taxon>
        <taxon>Araneomorphae</taxon>
        <taxon>Entelegynae</taxon>
        <taxon>Araneoidea</taxon>
        <taxon>Nephilidae</taxon>
        <taxon>Trichonephila</taxon>
    </lineage>
</organism>
<keyword evidence="2" id="KW-1185">Reference proteome</keyword>
<evidence type="ECO:0000313" key="2">
    <source>
        <dbReference type="Proteomes" id="UP000887116"/>
    </source>
</evidence>
<protein>
    <submittedName>
        <fullName evidence="1">Uncharacterized protein</fullName>
    </submittedName>
</protein>
<dbReference type="AlphaFoldDB" id="A0A8X6IPD9"/>